<dbReference type="EMBL" id="AVOT02012516">
    <property type="protein sequence ID" value="MBW0494315.1"/>
    <property type="molecule type" value="Genomic_DNA"/>
</dbReference>
<comment type="caution">
    <text evidence="1">The sequence shown here is derived from an EMBL/GenBank/DDBJ whole genome shotgun (WGS) entry which is preliminary data.</text>
</comment>
<keyword evidence="2" id="KW-1185">Reference proteome</keyword>
<protein>
    <submittedName>
        <fullName evidence="1">Uncharacterized protein</fullName>
    </submittedName>
</protein>
<evidence type="ECO:0000313" key="2">
    <source>
        <dbReference type="Proteomes" id="UP000765509"/>
    </source>
</evidence>
<sequence>MIGNAPASLAVAICLYWCPGHIGISENKRVNTPAKLAAESQETSIYNINTISISILRQLTSAALINKSIPEEATHIGFKTPPKLITKALDLLEKGPAATIHQLQTGHVPLNNYL</sequence>
<organism evidence="1 2">
    <name type="scientific">Austropuccinia psidii MF-1</name>
    <dbReference type="NCBI Taxonomy" id="1389203"/>
    <lineage>
        <taxon>Eukaryota</taxon>
        <taxon>Fungi</taxon>
        <taxon>Dikarya</taxon>
        <taxon>Basidiomycota</taxon>
        <taxon>Pucciniomycotina</taxon>
        <taxon>Pucciniomycetes</taxon>
        <taxon>Pucciniales</taxon>
        <taxon>Sphaerophragmiaceae</taxon>
        <taxon>Austropuccinia</taxon>
    </lineage>
</organism>
<proteinExistence type="predicted"/>
<accession>A0A9Q3D442</accession>
<dbReference type="AlphaFoldDB" id="A0A9Q3D442"/>
<name>A0A9Q3D442_9BASI</name>
<reference evidence="1" key="1">
    <citation type="submission" date="2021-03" db="EMBL/GenBank/DDBJ databases">
        <title>Draft genome sequence of rust myrtle Austropuccinia psidii MF-1, a brazilian biotype.</title>
        <authorList>
            <person name="Quecine M.C."/>
            <person name="Pachon D.M.R."/>
            <person name="Bonatelli M.L."/>
            <person name="Correr F.H."/>
            <person name="Franceschini L.M."/>
            <person name="Leite T.F."/>
            <person name="Margarido G.R.A."/>
            <person name="Almeida C.A."/>
            <person name="Ferrarezi J.A."/>
            <person name="Labate C.A."/>
        </authorList>
    </citation>
    <scope>NUCLEOTIDE SEQUENCE</scope>
    <source>
        <strain evidence="1">MF-1</strain>
    </source>
</reference>
<evidence type="ECO:0000313" key="1">
    <source>
        <dbReference type="EMBL" id="MBW0494315.1"/>
    </source>
</evidence>
<dbReference type="OrthoDB" id="421040at2759"/>
<gene>
    <name evidence="1" type="ORF">O181_034030</name>
</gene>
<dbReference type="Proteomes" id="UP000765509">
    <property type="component" value="Unassembled WGS sequence"/>
</dbReference>